<dbReference type="RefSeq" id="WP_060719802.1">
    <property type="nucleotide sequence ID" value="NZ_CP055265.1"/>
</dbReference>
<gene>
    <name evidence="6" type="ORF">DXT89_18705</name>
</gene>
<dbReference type="Gene3D" id="3.40.30.10">
    <property type="entry name" value="Glutaredoxin"/>
    <property type="match status" value="1"/>
</dbReference>
<dbReference type="GO" id="GO:0005737">
    <property type="term" value="C:cytoplasm"/>
    <property type="evidence" value="ECO:0007669"/>
    <property type="project" value="UniProtKB-ARBA"/>
</dbReference>
<reference evidence="6 7" key="1">
    <citation type="submission" date="2018-08" db="EMBL/GenBank/DDBJ databases">
        <title>Genome sequencing of Agrobacterium vitis strain ICMP 10754.</title>
        <authorList>
            <person name="Visnovsky S.B."/>
            <person name="Pitman A.R."/>
        </authorList>
    </citation>
    <scope>NUCLEOTIDE SEQUENCE [LARGE SCALE GENOMIC DNA]</scope>
    <source>
        <strain evidence="6 7">ICMP 10754</strain>
    </source>
</reference>
<dbReference type="SFLD" id="SFLDG01150">
    <property type="entry name" value="Main.1:_Beta-like"/>
    <property type="match status" value="1"/>
</dbReference>
<dbReference type="OrthoDB" id="9810080at2"/>
<dbReference type="PANTHER" id="PTHR44051">
    <property type="entry name" value="GLUTATHIONE S-TRANSFERASE-RELATED"/>
    <property type="match status" value="1"/>
</dbReference>
<comment type="similarity">
    <text evidence="4">Belongs to the GST superfamily.</text>
</comment>
<dbReference type="GO" id="GO:0004364">
    <property type="term" value="F:glutathione transferase activity"/>
    <property type="evidence" value="ECO:0007669"/>
    <property type="project" value="UniProtKB-EC"/>
</dbReference>
<dbReference type="InterPro" id="IPR040079">
    <property type="entry name" value="Glutathione_S-Trfase"/>
</dbReference>
<dbReference type="Proteomes" id="UP000436911">
    <property type="component" value="Unassembled WGS sequence"/>
</dbReference>
<dbReference type="GeneID" id="60684532"/>
<comment type="catalytic activity">
    <reaction evidence="3">
        <text>RX + glutathione = an S-substituted glutathione + a halide anion + H(+)</text>
        <dbReference type="Rhea" id="RHEA:16437"/>
        <dbReference type="ChEBI" id="CHEBI:15378"/>
        <dbReference type="ChEBI" id="CHEBI:16042"/>
        <dbReference type="ChEBI" id="CHEBI:17792"/>
        <dbReference type="ChEBI" id="CHEBI:57925"/>
        <dbReference type="ChEBI" id="CHEBI:90779"/>
        <dbReference type="EC" id="2.5.1.18"/>
    </reaction>
</comment>
<sequence length="227" mass="25374">MITVHYLEHSRAHRILWLLEELELSYEVKTYKRGADMHAPAALKAVHPLGKSPVIEDDGRIFAESGAIIEYLVDTYGADTNGKMVLRPAPGGDAFLRYRYWLHYAEGSAMPLLVMKLVFSRLSRQMPFLLRGVAKRISDGVCGKMIDPQIGEHLAFWQAELRKDGYFAGPDFTAADIAMSFPVESVLSISGDTGDVTILRSYLSTIRARPAYQRALQRGGAYMFAKT</sequence>
<dbReference type="CDD" id="cd03189">
    <property type="entry name" value="GST_C_GTT1_like"/>
    <property type="match status" value="1"/>
</dbReference>
<keyword evidence="2 6" id="KW-0808">Transferase</keyword>
<dbReference type="SFLD" id="SFLDS00019">
    <property type="entry name" value="Glutathione_Transferase_(cytos"/>
    <property type="match status" value="1"/>
</dbReference>
<dbReference type="CDD" id="cd03046">
    <property type="entry name" value="GST_N_GTT1_like"/>
    <property type="match status" value="1"/>
</dbReference>
<evidence type="ECO:0000259" key="5">
    <source>
        <dbReference type="PROSITE" id="PS50404"/>
    </source>
</evidence>
<protein>
    <recommendedName>
        <fullName evidence="1">glutathione transferase</fullName>
        <ecNumber evidence="1">2.5.1.18</ecNumber>
    </recommendedName>
</protein>
<comment type="caution">
    <text evidence="6">The sequence shown here is derived from an EMBL/GenBank/DDBJ whole genome shotgun (WGS) entry which is preliminary data.</text>
</comment>
<feature type="domain" description="GST N-terminal" evidence="5">
    <location>
        <begin position="1"/>
        <end position="80"/>
    </location>
</feature>
<organism evidence="6 7">
    <name type="scientific">Agrobacterium vitis</name>
    <name type="common">Rhizobium vitis</name>
    <dbReference type="NCBI Taxonomy" id="373"/>
    <lineage>
        <taxon>Bacteria</taxon>
        <taxon>Pseudomonadati</taxon>
        <taxon>Pseudomonadota</taxon>
        <taxon>Alphaproteobacteria</taxon>
        <taxon>Hyphomicrobiales</taxon>
        <taxon>Rhizobiaceae</taxon>
        <taxon>Rhizobium/Agrobacterium group</taxon>
        <taxon>Agrobacterium</taxon>
    </lineage>
</organism>
<dbReference type="PROSITE" id="PS50404">
    <property type="entry name" value="GST_NTER"/>
    <property type="match status" value="1"/>
</dbReference>
<dbReference type="EC" id="2.5.1.18" evidence="1"/>
<evidence type="ECO:0000256" key="2">
    <source>
        <dbReference type="ARBA" id="ARBA00022679"/>
    </source>
</evidence>
<dbReference type="PANTHER" id="PTHR44051:SF9">
    <property type="entry name" value="GLUTATHIONE S-TRANSFERASE 1"/>
    <property type="match status" value="1"/>
</dbReference>
<accession>A0A368NKE2</accession>
<dbReference type="InterPro" id="IPR004046">
    <property type="entry name" value="GST_C"/>
</dbReference>
<evidence type="ECO:0000256" key="3">
    <source>
        <dbReference type="ARBA" id="ARBA00047960"/>
    </source>
</evidence>
<dbReference type="FunFam" id="3.40.30.10:FF:000156">
    <property type="entry name" value="Glutathione S-transferase 1"/>
    <property type="match status" value="1"/>
</dbReference>
<evidence type="ECO:0000313" key="7">
    <source>
        <dbReference type="Proteomes" id="UP000436911"/>
    </source>
</evidence>
<name>A0A368NKE2_AGRVI</name>
<evidence type="ECO:0000256" key="4">
    <source>
        <dbReference type="RuleBase" id="RU003494"/>
    </source>
</evidence>
<dbReference type="GO" id="GO:0004601">
    <property type="term" value="F:peroxidase activity"/>
    <property type="evidence" value="ECO:0007669"/>
    <property type="project" value="UniProtKB-ARBA"/>
</dbReference>
<evidence type="ECO:0000313" key="6">
    <source>
        <dbReference type="EMBL" id="KAA3525355.1"/>
    </source>
</evidence>
<dbReference type="SUPFAM" id="SSF52833">
    <property type="entry name" value="Thioredoxin-like"/>
    <property type="match status" value="1"/>
</dbReference>
<dbReference type="Gene3D" id="1.20.1050.10">
    <property type="match status" value="1"/>
</dbReference>
<dbReference type="SUPFAM" id="SSF47616">
    <property type="entry name" value="GST C-terminal domain-like"/>
    <property type="match status" value="1"/>
</dbReference>
<dbReference type="EMBL" id="QUSG01000012">
    <property type="protein sequence ID" value="KAA3525355.1"/>
    <property type="molecule type" value="Genomic_DNA"/>
</dbReference>
<evidence type="ECO:0000256" key="1">
    <source>
        <dbReference type="ARBA" id="ARBA00012452"/>
    </source>
</evidence>
<dbReference type="InterPro" id="IPR004045">
    <property type="entry name" value="Glutathione_S-Trfase_N"/>
</dbReference>
<dbReference type="SFLD" id="SFLDG00358">
    <property type="entry name" value="Main_(cytGST)"/>
    <property type="match status" value="1"/>
</dbReference>
<dbReference type="InterPro" id="IPR036282">
    <property type="entry name" value="Glutathione-S-Trfase_C_sf"/>
</dbReference>
<dbReference type="InterPro" id="IPR036249">
    <property type="entry name" value="Thioredoxin-like_sf"/>
</dbReference>
<dbReference type="AlphaFoldDB" id="A0A368NKE2"/>
<proteinExistence type="inferred from homology"/>
<dbReference type="Pfam" id="PF00043">
    <property type="entry name" value="GST_C"/>
    <property type="match status" value="1"/>
</dbReference>
<dbReference type="Pfam" id="PF02798">
    <property type="entry name" value="GST_N"/>
    <property type="match status" value="1"/>
</dbReference>